<feature type="domain" description="Alanyl-transfer RNA synthetases family profile" evidence="13">
    <location>
        <begin position="57"/>
        <end position="745"/>
    </location>
</feature>
<evidence type="ECO:0000256" key="12">
    <source>
        <dbReference type="HAMAP-Rule" id="MF_00036"/>
    </source>
</evidence>
<name>D9Q015_ACIS3</name>
<dbReference type="GO" id="GO:0002161">
    <property type="term" value="F:aminoacyl-tRNA deacylase activity"/>
    <property type="evidence" value="ECO:0007669"/>
    <property type="project" value="TreeGrafter"/>
</dbReference>
<evidence type="ECO:0000259" key="13">
    <source>
        <dbReference type="PROSITE" id="PS50860"/>
    </source>
</evidence>
<comment type="function">
    <text evidence="12">Catalyzes the attachment of alanine to tRNA(Ala) in a two-step reaction: alanine is first activated by ATP to form Ala-AMP and then transferred to the acceptor end of tRNA(Ala). Also edits incorrectly charged Ser-tRNA(Ala) and Gly-tRNA(Ala) via its editing domain.</text>
</comment>
<dbReference type="PANTHER" id="PTHR11777">
    <property type="entry name" value="ALANYL-TRNA SYNTHETASE"/>
    <property type="match status" value="1"/>
</dbReference>
<evidence type="ECO:0000256" key="6">
    <source>
        <dbReference type="ARBA" id="ARBA00022741"/>
    </source>
</evidence>
<dbReference type="EC" id="6.1.1.7" evidence="12"/>
<keyword evidence="15" id="KW-1185">Reference proteome</keyword>
<evidence type="ECO:0000256" key="7">
    <source>
        <dbReference type="ARBA" id="ARBA00022833"/>
    </source>
</evidence>
<dbReference type="InterPro" id="IPR018165">
    <property type="entry name" value="Ala-tRNA-synth_IIc_core"/>
</dbReference>
<dbReference type="EMBL" id="CP001742">
    <property type="protein sequence ID" value="ADL18653.1"/>
    <property type="molecule type" value="Genomic_DNA"/>
</dbReference>
<dbReference type="SUPFAM" id="SSF55681">
    <property type="entry name" value="Class II aaRS and biotin synthetases"/>
    <property type="match status" value="1"/>
</dbReference>
<dbReference type="InterPro" id="IPR002318">
    <property type="entry name" value="Ala-tRNA-lgiase_IIc"/>
</dbReference>
<evidence type="ECO:0000256" key="5">
    <source>
        <dbReference type="ARBA" id="ARBA00022723"/>
    </source>
</evidence>
<dbReference type="PROSITE" id="PS50860">
    <property type="entry name" value="AA_TRNA_LIGASE_II_ALA"/>
    <property type="match status" value="1"/>
</dbReference>
<keyword evidence="8 12" id="KW-0067">ATP-binding</keyword>
<dbReference type="CDD" id="cd00673">
    <property type="entry name" value="AlaRS_core"/>
    <property type="match status" value="1"/>
</dbReference>
<keyword evidence="4 12" id="KW-0436">Ligase</keyword>
<keyword evidence="7 12" id="KW-0862">Zinc</keyword>
<comment type="domain">
    <text evidence="12">Consists of three domains; the N-terminal catalytic domain, the editing domain and the C-terminal C-Ala domain. The editing domain removes incorrectly charged amino acids, while the C-Ala domain, along with tRNA(Ala), serves as a bridge to cooperatively bring together the editing and aminoacylation centers thus stimulating deacylation of misacylated tRNAs.</text>
</comment>
<keyword evidence="6 12" id="KW-0547">Nucleotide-binding</keyword>
<evidence type="ECO:0000313" key="15">
    <source>
        <dbReference type="Proteomes" id="UP000000346"/>
    </source>
</evidence>
<keyword evidence="5 12" id="KW-0479">Metal-binding</keyword>
<dbReference type="STRING" id="666510.ASAC_0246"/>
<evidence type="ECO:0000256" key="9">
    <source>
        <dbReference type="ARBA" id="ARBA00022884"/>
    </source>
</evidence>
<organism evidence="14 15">
    <name type="scientific">Acidilobus saccharovorans (strain DSM 16705 / JCM 18335 / VKM B-2471 / 345-15)</name>
    <dbReference type="NCBI Taxonomy" id="666510"/>
    <lineage>
        <taxon>Archaea</taxon>
        <taxon>Thermoproteota</taxon>
        <taxon>Thermoprotei</taxon>
        <taxon>Acidilobales</taxon>
        <taxon>Acidilobaceae</taxon>
        <taxon>Acidilobus</taxon>
    </lineage>
</organism>
<evidence type="ECO:0000313" key="14">
    <source>
        <dbReference type="EMBL" id="ADL18653.1"/>
    </source>
</evidence>
<dbReference type="GO" id="GO:0000049">
    <property type="term" value="F:tRNA binding"/>
    <property type="evidence" value="ECO:0007669"/>
    <property type="project" value="UniProtKB-KW"/>
</dbReference>
<dbReference type="FunFam" id="3.30.54.20:FF:000004">
    <property type="entry name" value="Alanine--tRNA ligase"/>
    <property type="match status" value="1"/>
</dbReference>
<keyword evidence="3 12" id="KW-0820">tRNA-binding</keyword>
<dbReference type="InterPro" id="IPR018164">
    <property type="entry name" value="Ala-tRNA-synth_IIc_N"/>
</dbReference>
<dbReference type="SMART" id="SM00863">
    <property type="entry name" value="tRNA_SAD"/>
    <property type="match status" value="1"/>
</dbReference>
<dbReference type="Gene3D" id="2.40.30.130">
    <property type="match status" value="1"/>
</dbReference>
<dbReference type="eggNOG" id="arCOG01255">
    <property type="taxonomic scope" value="Archaea"/>
</dbReference>
<evidence type="ECO:0000256" key="11">
    <source>
        <dbReference type="ARBA" id="ARBA00023146"/>
    </source>
</evidence>
<dbReference type="InterPro" id="IPR022429">
    <property type="entry name" value="Ala-tRNA_lgiase_arc"/>
</dbReference>
<dbReference type="Pfam" id="PF01411">
    <property type="entry name" value="tRNA-synt_2c"/>
    <property type="match status" value="1"/>
</dbReference>
<dbReference type="GO" id="GO:0005737">
    <property type="term" value="C:cytoplasm"/>
    <property type="evidence" value="ECO:0007669"/>
    <property type="project" value="UniProtKB-SubCell"/>
</dbReference>
<comment type="subcellular location">
    <subcellularLocation>
        <location evidence="12">Cytoplasm</location>
    </subcellularLocation>
</comment>
<evidence type="ECO:0000256" key="8">
    <source>
        <dbReference type="ARBA" id="ARBA00022840"/>
    </source>
</evidence>
<dbReference type="Proteomes" id="UP000000346">
    <property type="component" value="Chromosome"/>
</dbReference>
<dbReference type="GO" id="GO:0005524">
    <property type="term" value="F:ATP binding"/>
    <property type="evidence" value="ECO:0007669"/>
    <property type="project" value="UniProtKB-UniRule"/>
</dbReference>
<dbReference type="InterPro" id="IPR012947">
    <property type="entry name" value="tRNA_SAD"/>
</dbReference>
<dbReference type="InterPro" id="IPR018163">
    <property type="entry name" value="Thr/Ala-tRNA-synth_IIc_edit"/>
</dbReference>
<dbReference type="Gene3D" id="3.30.930.10">
    <property type="entry name" value="Bira Bifunctional Protein, Domain 2"/>
    <property type="match status" value="1"/>
</dbReference>
<dbReference type="PRINTS" id="PR00980">
    <property type="entry name" value="TRNASYNTHALA"/>
</dbReference>
<dbReference type="InterPro" id="IPR050058">
    <property type="entry name" value="Ala-tRNA_ligase"/>
</dbReference>
<dbReference type="Pfam" id="PF07973">
    <property type="entry name" value="tRNA_SAD"/>
    <property type="match status" value="1"/>
</dbReference>
<dbReference type="InterPro" id="IPR009000">
    <property type="entry name" value="Transl_B-barrel_sf"/>
</dbReference>
<dbReference type="InParanoid" id="D9Q015"/>
<keyword evidence="9 12" id="KW-0694">RNA-binding</keyword>
<evidence type="ECO:0000256" key="10">
    <source>
        <dbReference type="ARBA" id="ARBA00022917"/>
    </source>
</evidence>
<dbReference type="GO" id="GO:0004813">
    <property type="term" value="F:alanine-tRNA ligase activity"/>
    <property type="evidence" value="ECO:0007669"/>
    <property type="project" value="UniProtKB-UniRule"/>
</dbReference>
<protein>
    <recommendedName>
        <fullName evidence="12">Alanine--tRNA ligase</fullName>
        <ecNumber evidence="12">6.1.1.7</ecNumber>
    </recommendedName>
    <alternativeName>
        <fullName evidence="12">Alanyl-tRNA synthetase</fullName>
        <shortName evidence="12">AlaRS</shortName>
    </alternativeName>
</protein>
<dbReference type="FunFam" id="3.30.980.10:FF:000004">
    <property type="entry name" value="Alanine--tRNA ligase, cytoplasmic"/>
    <property type="match status" value="1"/>
</dbReference>
<dbReference type="AlphaFoldDB" id="D9Q015"/>
<feature type="binding site" evidence="12">
    <location>
        <position position="702"/>
    </location>
    <ligand>
        <name>Zn(2+)</name>
        <dbReference type="ChEBI" id="CHEBI:29105"/>
    </ligand>
</feature>
<dbReference type="HOGENOM" id="CLU_004485_4_0_2"/>
<dbReference type="GO" id="GO:0006419">
    <property type="term" value="P:alanyl-tRNA aminoacylation"/>
    <property type="evidence" value="ECO:0007669"/>
    <property type="project" value="UniProtKB-UniRule"/>
</dbReference>
<keyword evidence="10 12" id="KW-0648">Protein biosynthesis</keyword>
<dbReference type="SUPFAM" id="SSF50447">
    <property type="entry name" value="Translation proteins"/>
    <property type="match status" value="1"/>
</dbReference>
<dbReference type="FunCoup" id="D9Q015">
    <property type="interactions" value="148"/>
</dbReference>
<accession>D9Q015</accession>
<comment type="cofactor">
    <cofactor evidence="12">
        <name>Zn(2+)</name>
        <dbReference type="ChEBI" id="CHEBI:29105"/>
    </cofactor>
    <text evidence="12">Binds 1 zinc ion per subunit.</text>
</comment>
<dbReference type="InterPro" id="IPR018162">
    <property type="entry name" value="Ala-tRNA-ligase_IIc_anticod-bd"/>
</dbReference>
<feature type="binding site" evidence="12">
    <location>
        <position position="706"/>
    </location>
    <ligand>
        <name>Zn(2+)</name>
        <dbReference type="ChEBI" id="CHEBI:29105"/>
    </ligand>
</feature>
<evidence type="ECO:0000256" key="4">
    <source>
        <dbReference type="ARBA" id="ARBA00022598"/>
    </source>
</evidence>
<dbReference type="PANTHER" id="PTHR11777:SF9">
    <property type="entry name" value="ALANINE--TRNA LIGASE, CYTOPLASMIC"/>
    <property type="match status" value="1"/>
</dbReference>
<gene>
    <name evidence="12" type="primary">alaS</name>
    <name evidence="14" type="ordered locus">ASAC_0246</name>
</gene>
<dbReference type="HAMAP" id="MF_00036_A">
    <property type="entry name" value="Ala_tRNA_synth_A"/>
    <property type="match status" value="1"/>
</dbReference>
<evidence type="ECO:0000256" key="1">
    <source>
        <dbReference type="ARBA" id="ARBA00008226"/>
    </source>
</evidence>
<reference evidence="14 15" key="1">
    <citation type="journal article" date="2010" name="Appl. Environ. Microbiol.">
        <title>The genome sequence of the crenarchaeon Acidilobus saccharovorans supports a new order, Acidilobales, and suggests an important ecological role in terrestrial acidic hot springs.</title>
        <authorList>
            <person name="Mardanov A.V."/>
            <person name="Svetlitchnyi V.A."/>
            <person name="Beletsky A.V."/>
            <person name="Prokofeva M.I."/>
            <person name="Bonch-Osmolovskaya E.A."/>
            <person name="Ravin N.V."/>
            <person name="Skryabin K.G."/>
        </authorList>
    </citation>
    <scope>NUCLEOTIDE SEQUENCE [LARGE SCALE GENOMIC DNA]</scope>
    <source>
        <strain evidence="15">DSM 16705 / JCM 18335 / VKM B-2471 / 345-15</strain>
    </source>
</reference>
<dbReference type="InterPro" id="IPR045864">
    <property type="entry name" value="aa-tRNA-synth_II/BPL/LPL"/>
</dbReference>
<dbReference type="Gene3D" id="3.30.980.10">
    <property type="entry name" value="Threonyl-trna Synthetase, Chain A, domain 2"/>
    <property type="match status" value="1"/>
</dbReference>
<keyword evidence="2 12" id="KW-0963">Cytoplasm</keyword>
<feature type="binding site" evidence="12">
    <location>
        <position position="602"/>
    </location>
    <ligand>
        <name>Zn(2+)</name>
        <dbReference type="ChEBI" id="CHEBI:29105"/>
    </ligand>
</feature>
<evidence type="ECO:0000256" key="3">
    <source>
        <dbReference type="ARBA" id="ARBA00022555"/>
    </source>
</evidence>
<dbReference type="SUPFAM" id="SSF101353">
    <property type="entry name" value="Putative anticodon-binding domain of alanyl-tRNA synthetase (AlaRS)"/>
    <property type="match status" value="1"/>
</dbReference>
<evidence type="ECO:0000256" key="2">
    <source>
        <dbReference type="ARBA" id="ARBA00022490"/>
    </source>
</evidence>
<dbReference type="KEGG" id="asc:ASAC_0246"/>
<dbReference type="NCBIfam" id="TIGR03683">
    <property type="entry name" value="A-tRNA_syn_arch"/>
    <property type="match status" value="1"/>
</dbReference>
<comment type="similarity">
    <text evidence="1 12">Belongs to the class-II aminoacyl-tRNA synthetase family.</text>
</comment>
<dbReference type="SUPFAM" id="SSF55186">
    <property type="entry name" value="ThrRS/AlaRS common domain"/>
    <property type="match status" value="1"/>
</dbReference>
<dbReference type="GO" id="GO:0008270">
    <property type="term" value="F:zinc ion binding"/>
    <property type="evidence" value="ECO:0007669"/>
    <property type="project" value="UniProtKB-UniRule"/>
</dbReference>
<dbReference type="Gene3D" id="3.30.54.20">
    <property type="match status" value="1"/>
</dbReference>
<feature type="binding site" evidence="12">
    <location>
        <position position="598"/>
    </location>
    <ligand>
        <name>Zn(2+)</name>
        <dbReference type="ChEBI" id="CHEBI:29105"/>
    </ligand>
</feature>
<keyword evidence="11 12" id="KW-0030">Aminoacyl-tRNA synthetase</keyword>
<dbReference type="NCBIfam" id="TIGR00344">
    <property type="entry name" value="alaS"/>
    <property type="match status" value="1"/>
</dbReference>
<sequence length="913" mass="102662">MNPSEYRLPFFKEQGYQRKQCRVGGDFFWTLNASFDTCQDVPDTDYWFDRIPSVPGLTVAEARRKFIDFFARHGHTPIQPRPVVARWREDLYLTIASIVDFQPHVTSGLVPPPANPLVISQPCIRLEDIDNVGLTIGRHLTTFEMAAHHAFNYPDKQVYWKDETVRYAYEFFTKELGIPGDLIVFKESWWEGGGNAGPSFEVTVGGLELATLVFMQYKIDENGNYVELPLKIVDTGYGVERMAWFTQKTPTAFHAIYGQLLDKARSELGLPRPPEEYLWAAFRAAAKFNPDVEGSLDAFYQQVSKTTGAPLSEVRQVLEREARLYSVLDHSKTIAMMLGDGVVPSNSGEGYLARLVIRRALRQLRLLNENYDLAKIVDMQIDLWGSDFPQLKENRSYIIEAVGLEEDRYKDLLRRGEKLVLRELSQGASLETLIKLYDSYGIPPEVAAEAAAKKGITVLVPRNFYSLVAARHRAPAKVRSIEEKSSLPEDVVSWARQFKPTELLFHKDPYARSFTAKILGVKGEYVVLDSTIFYATGGGQLNDVGVMEICGERYNVVDVQKAGDVIVHKLDRAVDNASCGEARGEIDWVRRFRLMRHHTATHIILGAARRVLGNHVWQAGAEKTPEKARLDITHHKPLTREEVRRIEELANRVIDERRPVLQAYMDRNEAESKYGFVLYEGGVPMERKIRVVEVQGWDVEACFGTHVTNTGDIGGIKIINVEKIQDGVVRLEFVAGTRVPEEMAALEDRMTQLSSELGSQGGEELNKVKELKDELMKLKESVKAYRSLWLSTAKGLIVSSKVNGLIVATLEYPEPDVKSARDALKELTDEFINSVITVAVKEDKGYRYELGIGREASRILSAEAILAAISSELKVTGGGRGTYGSFFTSEVPEKVDAIIKRSVSRIVSQNAQS</sequence>
<comment type="catalytic activity">
    <reaction evidence="12">
        <text>tRNA(Ala) + L-alanine + ATP = L-alanyl-tRNA(Ala) + AMP + diphosphate</text>
        <dbReference type="Rhea" id="RHEA:12540"/>
        <dbReference type="Rhea" id="RHEA-COMP:9657"/>
        <dbReference type="Rhea" id="RHEA-COMP:9923"/>
        <dbReference type="ChEBI" id="CHEBI:30616"/>
        <dbReference type="ChEBI" id="CHEBI:33019"/>
        <dbReference type="ChEBI" id="CHEBI:57972"/>
        <dbReference type="ChEBI" id="CHEBI:78442"/>
        <dbReference type="ChEBI" id="CHEBI:78497"/>
        <dbReference type="ChEBI" id="CHEBI:456215"/>
        <dbReference type="EC" id="6.1.1.7"/>
    </reaction>
</comment>
<proteinExistence type="inferred from homology"/>